<evidence type="ECO:0000313" key="3">
    <source>
        <dbReference type="Proteomes" id="UP000252167"/>
    </source>
</evidence>
<dbReference type="SUPFAM" id="SSF51735">
    <property type="entry name" value="NAD(P)-binding Rossmann-fold domains"/>
    <property type="match status" value="1"/>
</dbReference>
<dbReference type="Proteomes" id="UP000252167">
    <property type="component" value="Unassembled WGS sequence"/>
</dbReference>
<organism evidence="2 3">
    <name type="scientific">Glutamicibacter soli</name>
    <dbReference type="NCBI Taxonomy" id="453836"/>
    <lineage>
        <taxon>Bacteria</taxon>
        <taxon>Bacillati</taxon>
        <taxon>Actinomycetota</taxon>
        <taxon>Actinomycetes</taxon>
        <taxon>Micrococcales</taxon>
        <taxon>Micrococcaceae</taxon>
        <taxon>Glutamicibacter</taxon>
    </lineage>
</organism>
<dbReference type="GO" id="GO:0008473">
    <property type="term" value="F:ornithine cyclodeaminase activity"/>
    <property type="evidence" value="ECO:0007669"/>
    <property type="project" value="UniProtKB-EC"/>
</dbReference>
<dbReference type="InterPro" id="IPR036291">
    <property type="entry name" value="NAD(P)-bd_dom_sf"/>
</dbReference>
<feature type="region of interest" description="Disordered" evidence="1">
    <location>
        <begin position="1"/>
        <end position="45"/>
    </location>
</feature>
<dbReference type="PANTHER" id="PTHR13812">
    <property type="entry name" value="KETIMINE REDUCTASE MU-CRYSTALLIN"/>
    <property type="match status" value="1"/>
</dbReference>
<dbReference type="Gene3D" id="3.30.1780.10">
    <property type="entry name" value="ornithine cyclodeaminase, domain 1"/>
    <property type="match status" value="1"/>
</dbReference>
<name>A0A365YC81_9MICC</name>
<comment type="caution">
    <text evidence="2">The sequence shown here is derived from an EMBL/GenBank/DDBJ whole genome shotgun (WGS) entry which is preliminary data.</text>
</comment>
<dbReference type="InterPro" id="IPR023401">
    <property type="entry name" value="ODC_N"/>
</dbReference>
<dbReference type="AlphaFoldDB" id="A0A365YC81"/>
<keyword evidence="2" id="KW-0456">Lyase</keyword>
<dbReference type="GO" id="GO:0005737">
    <property type="term" value="C:cytoplasm"/>
    <property type="evidence" value="ECO:0007669"/>
    <property type="project" value="TreeGrafter"/>
</dbReference>
<gene>
    <name evidence="2" type="ORF">C1H84_12740</name>
</gene>
<dbReference type="PANTHER" id="PTHR13812:SF19">
    <property type="entry name" value="KETIMINE REDUCTASE MU-CRYSTALLIN"/>
    <property type="match status" value="1"/>
</dbReference>
<proteinExistence type="predicted"/>
<feature type="compositionally biased region" description="Low complexity" evidence="1">
    <location>
        <begin position="12"/>
        <end position="24"/>
    </location>
</feature>
<dbReference type="EC" id="4.3.1.12" evidence="2"/>
<reference evidence="2 3" key="1">
    <citation type="submission" date="2018-01" db="EMBL/GenBank/DDBJ databases">
        <title>Glutamicibacter soli strain NHPC-3 Whole genome sequence and assembly.</title>
        <authorList>
            <person name="Choudhury P."/>
            <person name="Gupta D."/>
            <person name="Sengupta K."/>
            <person name="Jawed A."/>
            <person name="Sultana N."/>
            <person name="Saha P."/>
        </authorList>
    </citation>
    <scope>NUCLEOTIDE SEQUENCE [LARGE SCALE GENOMIC DNA]</scope>
    <source>
        <strain evidence="2 3">NHPC-3</strain>
    </source>
</reference>
<dbReference type="Gene3D" id="3.40.50.720">
    <property type="entry name" value="NAD(P)-binding Rossmann-like Domain"/>
    <property type="match status" value="1"/>
</dbReference>
<dbReference type="NCBIfam" id="NF004848">
    <property type="entry name" value="PRK06199.1"/>
    <property type="match status" value="1"/>
</dbReference>
<sequence>MAKSATARSGLPRWSRSSASAPAKPAKRPSRNPPTTSFRTSFTKGPPMTAINFRYLSEQDMIAAGVTDIARCTDVMEEALILLRNGDYMMAGENGNSHGAMITFPEVPVHEGMPCDGPDRRFMAMPAYLGGRFGTTGVKWYGSNTANRAKGLPRSIHLFTLNDTDTGAPMAIMSANLLSAYRTGAVPGVGVKHLAREDAKIAAVVGPGVIAKSVIDATLTLRPGIDTVRIKGRSAAGVETFAAYIRENFPQVANVIAAETIEEAIKDADIVMATTSTDIEGSGAFPYFPASAIKPGALFLLPAAARFDDDFVINQARLVLDARGLYDAWAEEYDTQAYELLGIPGTHFHDLMREGKLPESKLEEIADVATGKIPARRNDEEIILYSVGGMPIEDVAWATDLYRSAEQKDLGQVLNLWQAPVLA</sequence>
<dbReference type="Pfam" id="PF02423">
    <property type="entry name" value="OCD_Mu_crystall"/>
    <property type="match status" value="1"/>
</dbReference>
<accession>A0A365YC81</accession>
<evidence type="ECO:0000256" key="1">
    <source>
        <dbReference type="SAM" id="MobiDB-lite"/>
    </source>
</evidence>
<keyword evidence="3" id="KW-1185">Reference proteome</keyword>
<evidence type="ECO:0000313" key="2">
    <source>
        <dbReference type="EMBL" id="RBL99996.1"/>
    </source>
</evidence>
<dbReference type="InterPro" id="IPR003462">
    <property type="entry name" value="ODC_Mu_crystall"/>
</dbReference>
<protein>
    <submittedName>
        <fullName evidence="2">Ornithine cyclodeaminase</fullName>
        <ecNumber evidence="2">4.3.1.12</ecNumber>
    </submittedName>
</protein>
<dbReference type="EMBL" id="POAF01000006">
    <property type="protein sequence ID" value="RBL99996.1"/>
    <property type="molecule type" value="Genomic_DNA"/>
</dbReference>